<accession>A0AC35U6A9</accession>
<reference evidence="2" key="1">
    <citation type="submission" date="2016-11" db="UniProtKB">
        <authorList>
            <consortium name="WormBaseParasite"/>
        </authorList>
    </citation>
    <scope>IDENTIFICATION</scope>
    <source>
        <strain evidence="2">KR3021</strain>
    </source>
</reference>
<dbReference type="WBParaSite" id="RSKR_0000795700.1">
    <property type="protein sequence ID" value="RSKR_0000795700.1"/>
    <property type="gene ID" value="RSKR_0000795700"/>
</dbReference>
<dbReference type="Proteomes" id="UP000095286">
    <property type="component" value="Unplaced"/>
</dbReference>
<sequence>MTGDVSKDETKVEEQRDGLFLQQQLGNYMPGMMGATMQNPALVNFDFQCKCVAKVNTAVNTPAPLDSNAQAQQQIQQLQEQLKRTQETIRKTQQGATPFETFANTLSLAEGLDCSCSGVQNGNSMMSSGMSGGMNAGINGGMTGTMGNNNNFNGSPSQFTSNGSQMNQMNSISGIMPQGNVGRMNQISPFGPRFAPTQDYSIHGANTFYPQ</sequence>
<proteinExistence type="predicted"/>
<evidence type="ECO:0000313" key="2">
    <source>
        <dbReference type="WBParaSite" id="RSKR_0000795700.1"/>
    </source>
</evidence>
<name>A0AC35U6A9_9BILA</name>
<protein>
    <submittedName>
        <fullName evidence="2">Uncharacterized protein</fullName>
    </submittedName>
</protein>
<evidence type="ECO:0000313" key="1">
    <source>
        <dbReference type="Proteomes" id="UP000095286"/>
    </source>
</evidence>
<organism evidence="1 2">
    <name type="scientific">Rhabditophanes sp. KR3021</name>
    <dbReference type="NCBI Taxonomy" id="114890"/>
    <lineage>
        <taxon>Eukaryota</taxon>
        <taxon>Metazoa</taxon>
        <taxon>Ecdysozoa</taxon>
        <taxon>Nematoda</taxon>
        <taxon>Chromadorea</taxon>
        <taxon>Rhabditida</taxon>
        <taxon>Tylenchina</taxon>
        <taxon>Panagrolaimomorpha</taxon>
        <taxon>Strongyloidoidea</taxon>
        <taxon>Alloionematidae</taxon>
        <taxon>Rhabditophanes</taxon>
    </lineage>
</organism>